<dbReference type="Proteomes" id="UP000325002">
    <property type="component" value="Unassembled WGS sequence"/>
</dbReference>
<sequence>MSEENNLQVSKQSDEQFCSSCGKPIKIKAEICPHCGVRQSGSKEKSDKSWGVCLLLSILFGWAGVDRLYAGRIVSGIIILLYTVVFMPIVSIVTLGIMFLFLAPLSGLIWLIEIIIVATGNLKDRDNKYITKD</sequence>
<evidence type="ECO:0000259" key="6">
    <source>
        <dbReference type="Pfam" id="PF05154"/>
    </source>
</evidence>
<evidence type="ECO:0000256" key="1">
    <source>
        <dbReference type="ARBA" id="ARBA00004141"/>
    </source>
</evidence>
<dbReference type="InterPro" id="IPR007829">
    <property type="entry name" value="TM2"/>
</dbReference>
<protein>
    <submittedName>
        <fullName evidence="7">TM2 domain-containing protein</fullName>
    </submittedName>
</protein>
<dbReference type="AlphaFoldDB" id="A0A5C8EFR4"/>
<comment type="subcellular location">
    <subcellularLocation>
        <location evidence="1">Membrane</location>
        <topology evidence="1">Multi-pass membrane protein</topology>
    </subcellularLocation>
</comment>
<dbReference type="EMBL" id="SAYD01000021">
    <property type="protein sequence ID" value="TXJ36809.1"/>
    <property type="molecule type" value="Genomic_DNA"/>
</dbReference>
<feature type="transmembrane region" description="Helical" evidence="5">
    <location>
        <begin position="105"/>
        <end position="122"/>
    </location>
</feature>
<evidence type="ECO:0000313" key="8">
    <source>
        <dbReference type="Proteomes" id="UP000325002"/>
    </source>
</evidence>
<feature type="domain" description="TM2" evidence="6">
    <location>
        <begin position="47"/>
        <end position="94"/>
    </location>
</feature>
<dbReference type="RefSeq" id="WP_147778721.1">
    <property type="nucleotide sequence ID" value="NZ_SAYD01000021.1"/>
</dbReference>
<evidence type="ECO:0000256" key="4">
    <source>
        <dbReference type="ARBA" id="ARBA00023136"/>
    </source>
</evidence>
<reference evidence="7 8" key="1">
    <citation type="journal article" date="1992" name="Lakartidningen">
        <title>[Penicillin V and not amoxicillin is the first choice preparation in acute otitis].</title>
        <authorList>
            <person name="Kamme C."/>
            <person name="Lundgren K."/>
            <person name="Prellner K."/>
        </authorList>
    </citation>
    <scope>NUCLEOTIDE SEQUENCE [LARGE SCALE GENOMIC DNA]</scope>
    <source>
        <strain evidence="7 8">PC3997IV</strain>
    </source>
</reference>
<gene>
    <name evidence="7" type="ORF">EPJ81_10775</name>
</gene>
<name>A0A5C8EFR4_9SPIR</name>
<evidence type="ECO:0000313" key="7">
    <source>
        <dbReference type="EMBL" id="TXJ36809.1"/>
    </source>
</evidence>
<evidence type="ECO:0000256" key="2">
    <source>
        <dbReference type="ARBA" id="ARBA00022692"/>
    </source>
</evidence>
<proteinExistence type="predicted"/>
<keyword evidence="2 5" id="KW-0812">Transmembrane</keyword>
<keyword evidence="4 5" id="KW-0472">Membrane</keyword>
<evidence type="ECO:0000256" key="3">
    <source>
        <dbReference type="ARBA" id="ARBA00022989"/>
    </source>
</evidence>
<organism evidence="7 8">
    <name type="scientific">Brachyspira aalborgi</name>
    <dbReference type="NCBI Taxonomy" id="29522"/>
    <lineage>
        <taxon>Bacteria</taxon>
        <taxon>Pseudomonadati</taxon>
        <taxon>Spirochaetota</taxon>
        <taxon>Spirochaetia</taxon>
        <taxon>Brachyspirales</taxon>
        <taxon>Brachyspiraceae</taxon>
        <taxon>Brachyspira</taxon>
    </lineage>
</organism>
<keyword evidence="3 5" id="KW-1133">Transmembrane helix</keyword>
<comment type="caution">
    <text evidence="7">The sequence shown here is derived from an EMBL/GenBank/DDBJ whole genome shotgun (WGS) entry which is preliminary data.</text>
</comment>
<dbReference type="GO" id="GO:0016020">
    <property type="term" value="C:membrane"/>
    <property type="evidence" value="ECO:0007669"/>
    <property type="project" value="UniProtKB-SubCell"/>
</dbReference>
<accession>A0A5C8EFR4</accession>
<feature type="transmembrane region" description="Helical" evidence="5">
    <location>
        <begin position="77"/>
        <end position="99"/>
    </location>
</feature>
<dbReference type="Pfam" id="PF05154">
    <property type="entry name" value="TM2"/>
    <property type="match status" value="1"/>
</dbReference>
<evidence type="ECO:0000256" key="5">
    <source>
        <dbReference type="SAM" id="Phobius"/>
    </source>
</evidence>